<dbReference type="AlphaFoldDB" id="A0A2Z2HP63"/>
<evidence type="ECO:0000256" key="1">
    <source>
        <dbReference type="SAM" id="Coils"/>
    </source>
</evidence>
<dbReference type="GO" id="GO:0030001">
    <property type="term" value="P:metal ion transport"/>
    <property type="evidence" value="ECO:0007669"/>
    <property type="project" value="InterPro"/>
</dbReference>
<sequence>MTLTRRRILLGTGGLAAGLAGCLDDRGQGGAETWATASFFTLSEFTRAVTGDLHTVENAVPSGEHGHEWEPPIDMLPRVVESDVFVYIGTEGFQPWVDDALDQIETYYADDVSLVDAAKGIELLEYDGDGHGHDHDHGHTHDHDHGHTHDHDHGDAEPSLEVRNIELIDRSAGQPVVDAHADHWHGEPLVIPTEGTLSIGAAAETDDGPVEIGPPGYALEARIVDGPDGLEIDAHGDHLHVSGDEAGDGAVIVQLVDDDAVVWEAPPLEVVVGDGDEEAGSDDGHGHGDDHEHEDDGHGHSHGEYDAKFFSDPILAQEGVRNIRDDLIAIDPDNAAAYEENAAAYVEELEALHEEFASALEDREHDHVVLAGHDSFQYLAERYGLEIHTPVGLSPDDTPSGRDVAATVDFVEEHGLEYVLWDYFDGPDVAEQIAAEADTVTDTIMVSPAESVVEEWVEAGHGDFIGQLREITLPAFETALGAR</sequence>
<dbReference type="Pfam" id="PF01297">
    <property type="entry name" value="ZnuA"/>
    <property type="match status" value="2"/>
</dbReference>
<dbReference type="GO" id="GO:0046872">
    <property type="term" value="F:metal ion binding"/>
    <property type="evidence" value="ECO:0007669"/>
    <property type="project" value="InterPro"/>
</dbReference>
<feature type="compositionally biased region" description="Basic and acidic residues" evidence="2">
    <location>
        <begin position="282"/>
        <end position="306"/>
    </location>
</feature>
<protein>
    <recommendedName>
        <fullName evidence="5">ABC transporter substrate-binding protein</fullName>
    </recommendedName>
</protein>
<keyword evidence="4" id="KW-1185">Reference proteome</keyword>
<dbReference type="KEGG" id="naj:B1756_02790"/>
<gene>
    <name evidence="3" type="ORF">B1756_02790</name>
</gene>
<dbReference type="PROSITE" id="PS51318">
    <property type="entry name" value="TAT"/>
    <property type="match status" value="1"/>
</dbReference>
<evidence type="ECO:0008006" key="5">
    <source>
        <dbReference type="Google" id="ProtNLM"/>
    </source>
</evidence>
<dbReference type="GeneID" id="32892971"/>
<feature type="region of interest" description="Disordered" evidence="2">
    <location>
        <begin position="272"/>
        <end position="306"/>
    </location>
</feature>
<accession>A0A2Z2HP63</accession>
<dbReference type="PANTHER" id="PTHR42953">
    <property type="entry name" value="HIGH-AFFINITY ZINC UPTAKE SYSTEM PROTEIN ZNUA-RELATED"/>
    <property type="match status" value="1"/>
</dbReference>
<dbReference type="InterPro" id="IPR006127">
    <property type="entry name" value="ZnuA-like"/>
</dbReference>
<dbReference type="PANTHER" id="PTHR42953:SF8">
    <property type="entry name" value="ZINT DOMAIN-CONTAINING PROTEIN"/>
    <property type="match status" value="1"/>
</dbReference>
<dbReference type="InterPro" id="IPR006311">
    <property type="entry name" value="TAT_signal"/>
</dbReference>
<reference evidence="4" key="1">
    <citation type="submission" date="2017-02" db="EMBL/GenBank/DDBJ databases">
        <title>Natronthermophilus aegyptiacus gen. nov.,sp. nov., an aerobic, extremely halophilic alkalithermophilic archaeon isolated from the athalassohaline Wadi An Natrun, Egypt.</title>
        <authorList>
            <person name="Zhao B."/>
        </authorList>
    </citation>
    <scope>NUCLEOTIDE SEQUENCE [LARGE SCALE GENOMIC DNA]</scope>
    <source>
        <strain evidence="4">JW/NM-HA 15</strain>
    </source>
</reference>
<evidence type="ECO:0000256" key="2">
    <source>
        <dbReference type="SAM" id="MobiDB-lite"/>
    </source>
</evidence>
<evidence type="ECO:0000313" key="3">
    <source>
        <dbReference type="EMBL" id="ARS88789.1"/>
    </source>
</evidence>
<evidence type="ECO:0000313" key="4">
    <source>
        <dbReference type="Proteomes" id="UP000250088"/>
    </source>
</evidence>
<feature type="region of interest" description="Disordered" evidence="2">
    <location>
        <begin position="129"/>
        <end position="156"/>
    </location>
</feature>
<proteinExistence type="predicted"/>
<dbReference type="Proteomes" id="UP000250088">
    <property type="component" value="Chromosome"/>
</dbReference>
<feature type="coiled-coil region" evidence="1">
    <location>
        <begin position="335"/>
        <end position="362"/>
    </location>
</feature>
<dbReference type="RefSeq" id="WP_086887174.1">
    <property type="nucleotide sequence ID" value="NZ_CP019893.1"/>
</dbReference>
<organism evidence="3 4">
    <name type="scientific">Natrarchaeobaculum aegyptiacum</name>
    <dbReference type="NCBI Taxonomy" id="745377"/>
    <lineage>
        <taxon>Archaea</taxon>
        <taxon>Methanobacteriati</taxon>
        <taxon>Methanobacteriota</taxon>
        <taxon>Stenosarchaea group</taxon>
        <taxon>Halobacteria</taxon>
        <taxon>Halobacteriales</taxon>
        <taxon>Natrialbaceae</taxon>
        <taxon>Natrarchaeobaculum</taxon>
    </lineage>
</organism>
<dbReference type="Gene3D" id="3.40.50.1980">
    <property type="entry name" value="Nitrogenase molybdenum iron protein domain"/>
    <property type="match status" value="3"/>
</dbReference>
<name>A0A2Z2HP63_9EURY</name>
<dbReference type="OrthoDB" id="50488at2157"/>
<dbReference type="SUPFAM" id="SSF53807">
    <property type="entry name" value="Helical backbone' metal receptor"/>
    <property type="match status" value="2"/>
</dbReference>
<dbReference type="EMBL" id="CP019893">
    <property type="protein sequence ID" value="ARS88789.1"/>
    <property type="molecule type" value="Genomic_DNA"/>
</dbReference>
<keyword evidence="1" id="KW-0175">Coiled coil</keyword>
<dbReference type="PROSITE" id="PS51257">
    <property type="entry name" value="PROKAR_LIPOPROTEIN"/>
    <property type="match status" value="1"/>
</dbReference>
<dbReference type="InterPro" id="IPR050492">
    <property type="entry name" value="Bact_metal-bind_prot9"/>
</dbReference>